<evidence type="ECO:0000256" key="9">
    <source>
        <dbReference type="ARBA" id="ARBA00022842"/>
    </source>
</evidence>
<dbReference type="GO" id="GO:0005737">
    <property type="term" value="C:cytoplasm"/>
    <property type="evidence" value="ECO:0007669"/>
    <property type="project" value="UniProtKB-SubCell"/>
</dbReference>
<keyword evidence="8" id="KW-0067">ATP-binding</keyword>
<dbReference type="OrthoDB" id="9815896at2"/>
<sequence>MLEMILKQNELNQLFRHLPKEGVILIKGDLASGKTTLVKEFVNYLGIKDLVDSPTFSIMQKYFNDQYIVYHYDIYQKGFKSLLDNALIENFFENALHLVEWGDENLKNCLERFGKKSIFIEIELFKDKRKYKIYE</sequence>
<accession>A0A4Q9JTZ4</accession>
<comment type="similarity">
    <text evidence="2">Belongs to the TsaE family.</text>
</comment>
<evidence type="ECO:0000256" key="8">
    <source>
        <dbReference type="ARBA" id="ARBA00022840"/>
    </source>
</evidence>
<dbReference type="InterPro" id="IPR003442">
    <property type="entry name" value="T6A_TsaE"/>
</dbReference>
<keyword evidence="5" id="KW-0819">tRNA processing</keyword>
<evidence type="ECO:0000256" key="7">
    <source>
        <dbReference type="ARBA" id="ARBA00022741"/>
    </source>
</evidence>
<dbReference type="RefSeq" id="WP_131163865.1">
    <property type="nucleotide sequence ID" value="NZ_QPGQ01000018.1"/>
</dbReference>
<comment type="caution">
    <text evidence="11">The sequence shown here is derived from an EMBL/GenBank/DDBJ whole genome shotgun (WGS) entry which is preliminary data.</text>
</comment>
<dbReference type="PANTHER" id="PTHR33540">
    <property type="entry name" value="TRNA THREONYLCARBAMOYLADENOSINE BIOSYNTHESIS PROTEIN TSAE"/>
    <property type="match status" value="1"/>
</dbReference>
<organism evidence="11 12">
    <name type="scientific">Campylobacter novaezeelandiae</name>
    <dbReference type="NCBI Taxonomy" id="2267891"/>
    <lineage>
        <taxon>Bacteria</taxon>
        <taxon>Pseudomonadati</taxon>
        <taxon>Campylobacterota</taxon>
        <taxon>Epsilonproteobacteria</taxon>
        <taxon>Campylobacterales</taxon>
        <taxon>Campylobacteraceae</taxon>
        <taxon>Campylobacter</taxon>
    </lineage>
</organism>
<gene>
    <name evidence="11" type="ORF">DU473_05825</name>
</gene>
<dbReference type="GO" id="GO:0002949">
    <property type="term" value="P:tRNA threonylcarbamoyladenosine modification"/>
    <property type="evidence" value="ECO:0007669"/>
    <property type="project" value="InterPro"/>
</dbReference>
<evidence type="ECO:0000313" key="12">
    <source>
        <dbReference type="Proteomes" id="UP000292583"/>
    </source>
</evidence>
<keyword evidence="4" id="KW-0963">Cytoplasm</keyword>
<dbReference type="NCBIfam" id="TIGR00150">
    <property type="entry name" value="T6A_YjeE"/>
    <property type="match status" value="1"/>
</dbReference>
<evidence type="ECO:0000256" key="10">
    <source>
        <dbReference type="ARBA" id="ARBA00032441"/>
    </source>
</evidence>
<protein>
    <recommendedName>
        <fullName evidence="3">tRNA threonylcarbamoyladenosine biosynthesis protein TsaE</fullName>
    </recommendedName>
    <alternativeName>
        <fullName evidence="10">t(6)A37 threonylcarbamoyladenosine biosynthesis protein TsaE</fullName>
    </alternativeName>
</protein>
<evidence type="ECO:0000256" key="4">
    <source>
        <dbReference type="ARBA" id="ARBA00022490"/>
    </source>
</evidence>
<dbReference type="Proteomes" id="UP000292583">
    <property type="component" value="Unassembled WGS sequence"/>
</dbReference>
<keyword evidence="9" id="KW-0460">Magnesium</keyword>
<dbReference type="GO" id="GO:0046872">
    <property type="term" value="F:metal ion binding"/>
    <property type="evidence" value="ECO:0007669"/>
    <property type="project" value="UniProtKB-KW"/>
</dbReference>
<evidence type="ECO:0000256" key="6">
    <source>
        <dbReference type="ARBA" id="ARBA00022723"/>
    </source>
</evidence>
<evidence type="ECO:0000313" key="11">
    <source>
        <dbReference type="EMBL" id="TBR80286.1"/>
    </source>
</evidence>
<dbReference type="InterPro" id="IPR027417">
    <property type="entry name" value="P-loop_NTPase"/>
</dbReference>
<dbReference type="PANTHER" id="PTHR33540:SF2">
    <property type="entry name" value="TRNA THREONYLCARBAMOYLADENOSINE BIOSYNTHESIS PROTEIN TSAE"/>
    <property type="match status" value="1"/>
</dbReference>
<dbReference type="EMBL" id="QPGR01000010">
    <property type="protein sequence ID" value="TBR80286.1"/>
    <property type="molecule type" value="Genomic_DNA"/>
</dbReference>
<dbReference type="SUPFAM" id="SSF52540">
    <property type="entry name" value="P-loop containing nucleoside triphosphate hydrolases"/>
    <property type="match status" value="1"/>
</dbReference>
<evidence type="ECO:0000256" key="5">
    <source>
        <dbReference type="ARBA" id="ARBA00022694"/>
    </source>
</evidence>
<keyword evidence="7" id="KW-0547">Nucleotide-binding</keyword>
<dbReference type="Pfam" id="PF02367">
    <property type="entry name" value="TsaE"/>
    <property type="match status" value="1"/>
</dbReference>
<dbReference type="GO" id="GO:0016740">
    <property type="term" value="F:transferase activity"/>
    <property type="evidence" value="ECO:0007669"/>
    <property type="project" value="UniProtKB-KW"/>
</dbReference>
<reference evidence="11 12" key="1">
    <citation type="submission" date="2018-07" db="EMBL/GenBank/DDBJ databases">
        <title>Campylobacter zealandensis sp. nov., isolated from birds and water in New Zealand.</title>
        <authorList>
            <person name="Wilkinson D.A."/>
            <person name="Biggs P.J."/>
            <person name="French N.P."/>
            <person name="Midwinter A.C."/>
        </authorList>
    </citation>
    <scope>NUCLEOTIDE SEQUENCE [LARGE SCALE GENOMIC DNA]</scope>
    <source>
        <strain evidence="11 12">B423b</strain>
    </source>
</reference>
<evidence type="ECO:0000256" key="3">
    <source>
        <dbReference type="ARBA" id="ARBA00019010"/>
    </source>
</evidence>
<dbReference type="AlphaFoldDB" id="A0A4Q9JTZ4"/>
<evidence type="ECO:0000256" key="1">
    <source>
        <dbReference type="ARBA" id="ARBA00004496"/>
    </source>
</evidence>
<dbReference type="Gene3D" id="3.40.50.300">
    <property type="entry name" value="P-loop containing nucleotide triphosphate hydrolases"/>
    <property type="match status" value="1"/>
</dbReference>
<keyword evidence="12" id="KW-1185">Reference proteome</keyword>
<comment type="subcellular location">
    <subcellularLocation>
        <location evidence="1">Cytoplasm</location>
    </subcellularLocation>
</comment>
<evidence type="ECO:0000256" key="2">
    <source>
        <dbReference type="ARBA" id="ARBA00007599"/>
    </source>
</evidence>
<keyword evidence="6" id="KW-0479">Metal-binding</keyword>
<dbReference type="GO" id="GO:0005524">
    <property type="term" value="F:ATP binding"/>
    <property type="evidence" value="ECO:0007669"/>
    <property type="project" value="UniProtKB-KW"/>
</dbReference>
<keyword evidence="11" id="KW-0808">Transferase</keyword>
<name>A0A4Q9JTZ4_9BACT</name>
<proteinExistence type="inferred from homology"/>